<dbReference type="SMART" id="SM00066">
    <property type="entry name" value="GAL4"/>
    <property type="match status" value="1"/>
</dbReference>
<proteinExistence type="predicted"/>
<evidence type="ECO:0000259" key="7">
    <source>
        <dbReference type="PROSITE" id="PS50048"/>
    </source>
</evidence>
<evidence type="ECO:0000313" key="9">
    <source>
        <dbReference type="Proteomes" id="UP000775872"/>
    </source>
</evidence>
<evidence type="ECO:0000256" key="5">
    <source>
        <dbReference type="ARBA" id="ARBA00023242"/>
    </source>
</evidence>
<gene>
    <name evidence="8" type="ORF">CSOL1703_00012774</name>
</gene>
<evidence type="ECO:0000256" key="1">
    <source>
        <dbReference type="ARBA" id="ARBA00022723"/>
    </source>
</evidence>
<dbReference type="InterPro" id="IPR036864">
    <property type="entry name" value="Zn2-C6_fun-type_DNA-bd_sf"/>
</dbReference>
<organism evidence="8 9">
    <name type="scientific">Clonostachys solani</name>
    <dbReference type="NCBI Taxonomy" id="160281"/>
    <lineage>
        <taxon>Eukaryota</taxon>
        <taxon>Fungi</taxon>
        <taxon>Dikarya</taxon>
        <taxon>Ascomycota</taxon>
        <taxon>Pezizomycotina</taxon>
        <taxon>Sordariomycetes</taxon>
        <taxon>Hypocreomycetidae</taxon>
        <taxon>Hypocreales</taxon>
        <taxon>Bionectriaceae</taxon>
        <taxon>Clonostachys</taxon>
    </lineage>
</organism>
<protein>
    <recommendedName>
        <fullName evidence="7">Zn(2)-C6 fungal-type domain-containing protein</fullName>
    </recommendedName>
</protein>
<dbReference type="OrthoDB" id="5423818at2759"/>
<dbReference type="CDD" id="cd00067">
    <property type="entry name" value="GAL4"/>
    <property type="match status" value="1"/>
</dbReference>
<accession>A0A9N9Z002</accession>
<keyword evidence="1" id="KW-0479">Metal-binding</keyword>
<dbReference type="GO" id="GO:0008270">
    <property type="term" value="F:zinc ion binding"/>
    <property type="evidence" value="ECO:0007669"/>
    <property type="project" value="InterPro"/>
</dbReference>
<dbReference type="InterPro" id="IPR001138">
    <property type="entry name" value="Zn2Cys6_DnaBD"/>
</dbReference>
<evidence type="ECO:0000313" key="8">
    <source>
        <dbReference type="EMBL" id="CAH0046541.1"/>
    </source>
</evidence>
<dbReference type="PROSITE" id="PS00463">
    <property type="entry name" value="ZN2_CY6_FUNGAL_1"/>
    <property type="match status" value="1"/>
</dbReference>
<keyword evidence="4" id="KW-0804">Transcription</keyword>
<evidence type="ECO:0000256" key="3">
    <source>
        <dbReference type="ARBA" id="ARBA00023015"/>
    </source>
</evidence>
<dbReference type="GO" id="GO:0000981">
    <property type="term" value="F:DNA-binding transcription factor activity, RNA polymerase II-specific"/>
    <property type="evidence" value="ECO:0007669"/>
    <property type="project" value="InterPro"/>
</dbReference>
<keyword evidence="3" id="KW-0805">Transcription regulation</keyword>
<dbReference type="Pfam" id="PF00172">
    <property type="entry name" value="Zn_clus"/>
    <property type="match status" value="1"/>
</dbReference>
<dbReference type="PROSITE" id="PS50048">
    <property type="entry name" value="ZN2_CY6_FUNGAL_2"/>
    <property type="match status" value="1"/>
</dbReference>
<keyword evidence="5" id="KW-0539">Nucleus</keyword>
<dbReference type="SUPFAM" id="SSF57701">
    <property type="entry name" value="Zn2/Cys6 DNA-binding domain"/>
    <property type="match status" value="1"/>
</dbReference>
<feature type="domain" description="Zn(2)-C6 fungal-type" evidence="7">
    <location>
        <begin position="8"/>
        <end position="38"/>
    </location>
</feature>
<reference evidence="8 9" key="2">
    <citation type="submission" date="2021-10" db="EMBL/GenBank/DDBJ databases">
        <authorList>
            <person name="Piombo E."/>
        </authorList>
    </citation>
    <scope>NUCLEOTIDE SEQUENCE [LARGE SCALE GENOMIC DNA]</scope>
</reference>
<dbReference type="Proteomes" id="UP000775872">
    <property type="component" value="Unassembled WGS sequence"/>
</dbReference>
<evidence type="ECO:0000256" key="6">
    <source>
        <dbReference type="SAM" id="MobiDB-lite"/>
    </source>
</evidence>
<evidence type="ECO:0000256" key="4">
    <source>
        <dbReference type="ARBA" id="ARBA00023163"/>
    </source>
</evidence>
<keyword evidence="2" id="KW-0862">Zinc</keyword>
<sequence>MPLSRKKSCVRCREAKTRCNQVLPTCSRCLDKNARCVYESERLAPYPQASPRPAQRLQTPNRLHSGPIDGISPGDIFPTGEPSPPPAWISATGVLHAELNEPSPPSSIPLDIIKEVEQNVNEDLWLLEQADNARKQKNMQLVTAPDSALLGKAYSRRRIGGQDVLASVVLGQLKSYPRMLIEGDKLPPFIHPRCYLDEELAPACRVSGRHVCFSTELSICVSLVQMFYSKSSKNSEFVWKTIHDEGERIVQQFASFTSQQQLEGLQSVVILLLLQAEDPASVEKTGGLDLWGNSFGITYGALSRKTSDLEGRIGFGERVFEGKTALVLSVVDFLVEGMIGPGGSTCRASETFQISTLPCGRDLWEARSTRVWMDAYDSLINNEGKHPFLKVQDLIVSTGEGEWLISAESSHGEQDKQFAIMRWCENMESLGKLIWMSLPLHLSIVKHEARTIISRG</sequence>
<keyword evidence="9" id="KW-1185">Reference proteome</keyword>
<dbReference type="EMBL" id="CABFOC020000015">
    <property type="protein sequence ID" value="CAH0046541.1"/>
    <property type="molecule type" value="Genomic_DNA"/>
</dbReference>
<reference evidence="9" key="1">
    <citation type="submission" date="2019-06" db="EMBL/GenBank/DDBJ databases">
        <authorList>
            <person name="Broberg M."/>
        </authorList>
    </citation>
    <scope>NUCLEOTIDE SEQUENCE [LARGE SCALE GENOMIC DNA]</scope>
</reference>
<name>A0A9N9Z002_9HYPO</name>
<dbReference type="AlphaFoldDB" id="A0A9N9Z002"/>
<dbReference type="PANTHER" id="PTHR47660">
    <property type="entry name" value="TRANSCRIPTION FACTOR WITH C2H2 AND ZN(2)-CYS(6) DNA BINDING DOMAIN (EUROFUNG)-RELATED-RELATED"/>
    <property type="match status" value="1"/>
</dbReference>
<evidence type="ECO:0000256" key="2">
    <source>
        <dbReference type="ARBA" id="ARBA00022833"/>
    </source>
</evidence>
<dbReference type="Gene3D" id="4.10.240.10">
    <property type="entry name" value="Zn(2)-C6 fungal-type DNA-binding domain"/>
    <property type="match status" value="1"/>
</dbReference>
<feature type="region of interest" description="Disordered" evidence="6">
    <location>
        <begin position="47"/>
        <end position="68"/>
    </location>
</feature>
<comment type="caution">
    <text evidence="8">The sequence shown here is derived from an EMBL/GenBank/DDBJ whole genome shotgun (WGS) entry which is preliminary data.</text>
</comment>
<dbReference type="PANTHER" id="PTHR47660:SF3">
    <property type="entry name" value="FINGER DOMAIN PROTEIN, PUTATIVE (AFU_ORTHOLOGUE AFUA_4G03310)-RELATED"/>
    <property type="match status" value="1"/>
</dbReference>